<dbReference type="GO" id="GO:0071949">
    <property type="term" value="F:FAD binding"/>
    <property type="evidence" value="ECO:0007669"/>
    <property type="project" value="InterPro"/>
</dbReference>
<sequence length="148" mass="16274">MSEDLYRLVYYSRTRMGEEVERFADGVRSVLATSQRNNAPAGVTGALLFNAGCFGQVLEGSRRAVEATFERIQRDPRHSDVSLLGFDAIDARAFPNWAMGFVGTRAADAERYGGIAVASGYDPSRMSADHLFETLHRLALEEEHSAVA</sequence>
<dbReference type="Gene3D" id="3.30.70.100">
    <property type="match status" value="1"/>
</dbReference>
<name>A0A1I6M804_9SPHN</name>
<organism evidence="2 3">
    <name type="scientific">Sphingomonas jatrophae</name>
    <dbReference type="NCBI Taxonomy" id="1166337"/>
    <lineage>
        <taxon>Bacteria</taxon>
        <taxon>Pseudomonadati</taxon>
        <taxon>Pseudomonadota</taxon>
        <taxon>Alphaproteobacteria</taxon>
        <taxon>Sphingomonadales</taxon>
        <taxon>Sphingomonadaceae</taxon>
        <taxon>Sphingomonas</taxon>
    </lineage>
</organism>
<dbReference type="AlphaFoldDB" id="A0A1I6M804"/>
<proteinExistence type="predicted"/>
<reference evidence="2 3" key="1">
    <citation type="submission" date="2016-10" db="EMBL/GenBank/DDBJ databases">
        <authorList>
            <person name="de Groot N.N."/>
        </authorList>
    </citation>
    <scope>NUCLEOTIDE SEQUENCE [LARGE SCALE GENOMIC DNA]</scope>
    <source>
        <strain evidence="2 3">S5-249</strain>
    </source>
</reference>
<dbReference type="GO" id="GO:0009882">
    <property type="term" value="F:blue light photoreceptor activity"/>
    <property type="evidence" value="ECO:0007669"/>
    <property type="project" value="InterPro"/>
</dbReference>
<dbReference type="InterPro" id="IPR007024">
    <property type="entry name" value="BLUF_domain"/>
</dbReference>
<dbReference type="EMBL" id="FOZG01000003">
    <property type="protein sequence ID" value="SFS11839.1"/>
    <property type="molecule type" value="Genomic_DNA"/>
</dbReference>
<dbReference type="PROSITE" id="PS50925">
    <property type="entry name" value="BLUF"/>
    <property type="match status" value="1"/>
</dbReference>
<feature type="domain" description="BLUF" evidence="1">
    <location>
        <begin position="5"/>
        <end position="100"/>
    </location>
</feature>
<evidence type="ECO:0000313" key="3">
    <source>
        <dbReference type="Proteomes" id="UP000198824"/>
    </source>
</evidence>
<dbReference type="RefSeq" id="WP_093316822.1">
    <property type="nucleotide sequence ID" value="NZ_FOZG01000003.1"/>
</dbReference>
<dbReference type="STRING" id="1166337.SAMN05192580_3643"/>
<evidence type="ECO:0000313" key="2">
    <source>
        <dbReference type="EMBL" id="SFS11839.1"/>
    </source>
</evidence>
<dbReference type="Proteomes" id="UP000198824">
    <property type="component" value="Unassembled WGS sequence"/>
</dbReference>
<dbReference type="InterPro" id="IPR036046">
    <property type="entry name" value="Acylphosphatase-like_dom_sf"/>
</dbReference>
<evidence type="ECO:0000259" key="1">
    <source>
        <dbReference type="PROSITE" id="PS50925"/>
    </source>
</evidence>
<dbReference type="Pfam" id="PF04940">
    <property type="entry name" value="BLUF"/>
    <property type="match status" value="1"/>
</dbReference>
<gene>
    <name evidence="2" type="ORF">SAMN05192580_3643</name>
</gene>
<dbReference type="SUPFAM" id="SSF54975">
    <property type="entry name" value="Acylphosphatase/BLUF domain-like"/>
    <property type="match status" value="1"/>
</dbReference>
<dbReference type="OrthoDB" id="196105at2"/>
<dbReference type="SMART" id="SM01034">
    <property type="entry name" value="BLUF"/>
    <property type="match status" value="1"/>
</dbReference>
<accession>A0A1I6M804</accession>
<protein>
    <submittedName>
        <fullName evidence="2">Sensors of blue-light using FAD</fullName>
    </submittedName>
</protein>
<keyword evidence="3" id="KW-1185">Reference proteome</keyword>